<reference evidence="3 4" key="1">
    <citation type="submission" date="2021-08" db="EMBL/GenBank/DDBJ databases">
        <title>The genome sequence of Chitinophaga sp. B61.</title>
        <authorList>
            <person name="Zhang X."/>
        </authorList>
    </citation>
    <scope>NUCLEOTIDE SEQUENCE [LARGE SCALE GENOMIC DNA]</scope>
    <source>
        <strain evidence="3 4">B61</strain>
    </source>
</reference>
<feature type="signal peptide" evidence="1">
    <location>
        <begin position="1"/>
        <end position="17"/>
    </location>
</feature>
<comment type="caution">
    <text evidence="3">The sequence shown here is derived from an EMBL/GenBank/DDBJ whole genome shotgun (WGS) entry which is preliminary data.</text>
</comment>
<proteinExistence type="predicted"/>
<accession>A0ABS7GC23</accession>
<evidence type="ECO:0000313" key="4">
    <source>
        <dbReference type="Proteomes" id="UP000812961"/>
    </source>
</evidence>
<evidence type="ECO:0000313" key="3">
    <source>
        <dbReference type="EMBL" id="MBW8684966.1"/>
    </source>
</evidence>
<feature type="chain" id="PRO_5046544796" evidence="1">
    <location>
        <begin position="18"/>
        <end position="217"/>
    </location>
</feature>
<sequence length="217" mass="24605">MKYLISFLLLLTGCAGADMNTVQDIDGNVYPVVRIGKQLWMAKNLEVTRYRNGDSILLLHDDIKWSTSQEGAYCMYQHDTGYVRDYGLLYNWHAVSDSRNIAPEGWRIPTSEDLAILVASLRGDTVAGVAMKTAAPGYWHYPYTGADSSSGFAALPGGYRYGPDGSFHTLGSNGYWWHNRGSYELYAWSNRFYSYFADVQRDPEYMEFGFSVRCIKE</sequence>
<dbReference type="InterPro" id="IPR011871">
    <property type="entry name" value="Fib_succ_major"/>
</dbReference>
<dbReference type="EMBL" id="JAICCF010000002">
    <property type="protein sequence ID" value="MBW8684966.1"/>
    <property type="molecule type" value="Genomic_DNA"/>
</dbReference>
<dbReference type="Proteomes" id="UP000812961">
    <property type="component" value="Unassembled WGS sequence"/>
</dbReference>
<protein>
    <submittedName>
        <fullName evidence="3">Fibrobacter succinogenes major paralogous domain-containing protein</fullName>
    </submittedName>
</protein>
<keyword evidence="4" id="KW-1185">Reference proteome</keyword>
<name>A0ABS7GC23_9BACT</name>
<feature type="domain" description="Fibrobacter succinogenes major paralogous" evidence="2">
    <location>
        <begin position="33"/>
        <end position="216"/>
    </location>
</feature>
<dbReference type="Pfam" id="PF09603">
    <property type="entry name" value="Fib_succ_major"/>
    <property type="match status" value="1"/>
</dbReference>
<keyword evidence="1" id="KW-0732">Signal</keyword>
<dbReference type="NCBIfam" id="TIGR02145">
    <property type="entry name" value="Fib_succ_major"/>
    <property type="match status" value="1"/>
</dbReference>
<evidence type="ECO:0000259" key="2">
    <source>
        <dbReference type="Pfam" id="PF09603"/>
    </source>
</evidence>
<gene>
    <name evidence="3" type="ORF">K1Y79_11550</name>
</gene>
<dbReference type="RefSeq" id="WP_220250168.1">
    <property type="nucleotide sequence ID" value="NZ_JAICCF010000002.1"/>
</dbReference>
<organism evidence="3 4">
    <name type="scientific">Chitinophaga rhizophila</name>
    <dbReference type="NCBI Taxonomy" id="2866212"/>
    <lineage>
        <taxon>Bacteria</taxon>
        <taxon>Pseudomonadati</taxon>
        <taxon>Bacteroidota</taxon>
        <taxon>Chitinophagia</taxon>
        <taxon>Chitinophagales</taxon>
        <taxon>Chitinophagaceae</taxon>
        <taxon>Chitinophaga</taxon>
    </lineage>
</organism>
<evidence type="ECO:0000256" key="1">
    <source>
        <dbReference type="SAM" id="SignalP"/>
    </source>
</evidence>